<dbReference type="STRING" id="109280.ENSHCOP00000012994"/>
<evidence type="ECO:0000256" key="3">
    <source>
        <dbReference type="ARBA" id="ARBA00023212"/>
    </source>
</evidence>
<feature type="coiled-coil region" evidence="5">
    <location>
        <begin position="268"/>
        <end position="351"/>
    </location>
</feature>
<feature type="coiled-coil region" evidence="5">
    <location>
        <begin position="611"/>
        <end position="652"/>
    </location>
</feature>
<dbReference type="GeneTree" id="ENSGT00940000165649"/>
<feature type="compositionally biased region" description="Basic and acidic residues" evidence="6">
    <location>
        <begin position="45"/>
        <end position="66"/>
    </location>
</feature>
<dbReference type="PANTHER" id="PTHR20544:SF0">
    <property type="entry name" value="NUCLEOPROTEIN TPR_MLP1 DOMAIN-CONTAINING PROTEIN"/>
    <property type="match status" value="1"/>
</dbReference>
<keyword evidence="3" id="KW-0206">Cytoskeleton</keyword>
<dbReference type="Ensembl" id="ENSHCOT00000027141.1">
    <property type="protein sequence ID" value="ENSHCOP00000012994.1"/>
    <property type="gene ID" value="ENSHCOG00000016076.1"/>
</dbReference>
<comment type="similarity">
    <text evidence="4">Belongs to the CEP135/TSGA10 family.</text>
</comment>
<feature type="region of interest" description="Disordered" evidence="6">
    <location>
        <begin position="404"/>
        <end position="426"/>
    </location>
</feature>
<feature type="coiled-coil region" evidence="5">
    <location>
        <begin position="97"/>
        <end position="138"/>
    </location>
</feature>
<name>A0A3Q2Y5S6_HIPCM</name>
<keyword evidence="8" id="KW-1185">Reference proteome</keyword>
<dbReference type="AlphaFoldDB" id="A0A3Q2Y5S6"/>
<evidence type="ECO:0000256" key="6">
    <source>
        <dbReference type="SAM" id="MobiDB-lite"/>
    </source>
</evidence>
<reference evidence="7" key="1">
    <citation type="submission" date="2025-08" db="UniProtKB">
        <authorList>
            <consortium name="Ensembl"/>
        </authorList>
    </citation>
    <scope>IDENTIFICATION</scope>
</reference>
<organism evidence="7 8">
    <name type="scientific">Hippocampus comes</name>
    <name type="common">Tiger tail seahorse</name>
    <dbReference type="NCBI Taxonomy" id="109280"/>
    <lineage>
        <taxon>Eukaryota</taxon>
        <taxon>Metazoa</taxon>
        <taxon>Chordata</taxon>
        <taxon>Craniata</taxon>
        <taxon>Vertebrata</taxon>
        <taxon>Euteleostomi</taxon>
        <taxon>Actinopterygii</taxon>
        <taxon>Neopterygii</taxon>
        <taxon>Teleostei</taxon>
        <taxon>Neoteleostei</taxon>
        <taxon>Acanthomorphata</taxon>
        <taxon>Syngnathiaria</taxon>
        <taxon>Syngnathiformes</taxon>
        <taxon>Syngnathoidei</taxon>
        <taxon>Syngnathidae</taxon>
        <taxon>Hippocampus</taxon>
    </lineage>
</organism>
<sequence>MDISKDKKWSKLRGRLHMLGYNHNLGEESVPLVEQLFSDLVHTTESLHESQRSTDKSEKESQNSDVRLVRENQELHLELMTVKGEKANVTRELKVYITKLDNDLALLKSLNKQYLQEMHSLEKDCKEKARLIRQLRRKNLNSWVQAVDANKSPPDDPEAADLQQAELTRIKTELENSQGHIQHLNNQVSRSETLAVFLSRDSVSNFLCVLARVAHTQIDELQETNVTLEQKLKGVQHKSSGKVAELTSKNHELCQEITDIRNLAKLVELEKKQKLQKAEMKLQDLQDIIRKLQGVIKDLEDQLSKKRMEASDQEFVKSQLGDQLRDLREQNEKFEAMVAFLAAEKSRLQDKVQKMMSVEKVVVLELEGWRTKYGICGRERSPSRLDAFVKSLEEERDHFRQEAEHYQNLGISSNTSRSSDRQRSHAAEVRDKFSCSRVLFVRTRCPTSRQFMKIRQRLDYQSSNPPAEIRNLRQKLRLVEEQLQQVTKEKVSLMEELKVSTGKDISLVLFVCRGMKLEQENLELRSQVFELRNRERDLERQMNVRSAALVQNPEEVVWQRKAASGLRFGFQQMDVELKSQEREQATHRMLETHQEALLRLTRDNELIIGDYRRLQDDVAAMTQEKQAAHEKMEEALREREALKQRVHSYVDTVSRIENILKTKNQENLDLVERFRTARSDVQEREQRLQQVEEFIGSVRLELISSETERQHLREALGRKVQEIQQHMQDLHTYKTQVASLTHGMSQLEEEIRVLQEEKASLLADLASVREVCVKMDSDKEIAARQLLQANMELERVRLEDALTEAARLKEHLMSEKLAVRNMQAMLAANRQEMFQAHREASEKEAELKALRHMLTLADNKIVVNAREVTNLRGKVTQLQTKMEVLSSKVLECNTSEDISFRPLRASSPVDHRATPRQPAPDSSIQGEEVSSGLT</sequence>
<keyword evidence="2" id="KW-0963">Cytoplasm</keyword>
<keyword evidence="5" id="KW-0175">Coiled coil</keyword>
<feature type="coiled-coil region" evidence="5">
    <location>
        <begin position="211"/>
        <end position="238"/>
    </location>
</feature>
<feature type="coiled-coil region" evidence="5">
    <location>
        <begin position="737"/>
        <end position="811"/>
    </location>
</feature>
<protein>
    <submittedName>
        <fullName evidence="7">Centrosomal protein 135</fullName>
    </submittedName>
</protein>
<feature type="coiled-coil region" evidence="5">
    <location>
        <begin position="469"/>
        <end position="496"/>
    </location>
</feature>
<evidence type="ECO:0000313" key="8">
    <source>
        <dbReference type="Proteomes" id="UP000264820"/>
    </source>
</evidence>
<evidence type="ECO:0000256" key="5">
    <source>
        <dbReference type="SAM" id="Coils"/>
    </source>
</evidence>
<proteinExistence type="inferred from homology"/>
<evidence type="ECO:0000313" key="7">
    <source>
        <dbReference type="Ensembl" id="ENSHCOP00000012994.1"/>
    </source>
</evidence>
<evidence type="ECO:0000256" key="2">
    <source>
        <dbReference type="ARBA" id="ARBA00022490"/>
    </source>
</evidence>
<reference evidence="7" key="2">
    <citation type="submission" date="2025-09" db="UniProtKB">
        <authorList>
            <consortium name="Ensembl"/>
        </authorList>
    </citation>
    <scope>IDENTIFICATION</scope>
</reference>
<feature type="region of interest" description="Disordered" evidence="6">
    <location>
        <begin position="44"/>
        <end position="66"/>
    </location>
</feature>
<dbReference type="Proteomes" id="UP000264820">
    <property type="component" value="Unplaced"/>
</dbReference>
<dbReference type="GO" id="GO:0005814">
    <property type="term" value="C:centriole"/>
    <property type="evidence" value="ECO:0007669"/>
    <property type="project" value="UniProtKB-SubCell"/>
</dbReference>
<evidence type="ECO:0000256" key="4">
    <source>
        <dbReference type="ARBA" id="ARBA00038123"/>
    </source>
</evidence>
<accession>A0A3Q2Y5S6</accession>
<dbReference type="CDD" id="cd22292">
    <property type="entry name" value="cc_Cep135_MBD"/>
    <property type="match status" value="1"/>
</dbReference>
<dbReference type="PANTHER" id="PTHR20544">
    <property type="entry name" value="CENTROSOMAL PROTEIN CEP135"/>
    <property type="match status" value="1"/>
</dbReference>
<evidence type="ECO:0000256" key="1">
    <source>
        <dbReference type="ARBA" id="ARBA00004114"/>
    </source>
</evidence>
<comment type="subcellular location">
    <subcellularLocation>
        <location evidence="1">Cytoplasm</location>
        <location evidence="1">Cytoskeleton</location>
        <location evidence="1">Microtubule organizing center</location>
        <location evidence="1">Centrosome</location>
        <location evidence="1">Centriole</location>
    </subcellularLocation>
</comment>
<feature type="region of interest" description="Disordered" evidence="6">
    <location>
        <begin position="901"/>
        <end position="934"/>
    </location>
</feature>
<dbReference type="InterPro" id="IPR051877">
    <property type="entry name" value="Centriole_BasalBody_StrucProt"/>
</dbReference>